<feature type="region of interest" description="Disordered" evidence="1">
    <location>
        <begin position="288"/>
        <end position="308"/>
    </location>
</feature>
<feature type="compositionally biased region" description="Polar residues" evidence="1">
    <location>
        <begin position="125"/>
        <end position="141"/>
    </location>
</feature>
<proteinExistence type="predicted"/>
<dbReference type="OrthoDB" id="3557758at2759"/>
<evidence type="ECO:0000313" key="2">
    <source>
        <dbReference type="EMBL" id="QIW95022.1"/>
    </source>
</evidence>
<organism evidence="2 3">
    <name type="scientific">Peltaster fructicola</name>
    <dbReference type="NCBI Taxonomy" id="286661"/>
    <lineage>
        <taxon>Eukaryota</taxon>
        <taxon>Fungi</taxon>
        <taxon>Dikarya</taxon>
        <taxon>Ascomycota</taxon>
        <taxon>Pezizomycotina</taxon>
        <taxon>Dothideomycetes</taxon>
        <taxon>Dothideomycetes incertae sedis</taxon>
        <taxon>Peltaster</taxon>
    </lineage>
</organism>
<name>A0A6H0XJW3_9PEZI</name>
<feature type="compositionally biased region" description="Low complexity" evidence="1">
    <location>
        <begin position="9"/>
        <end position="39"/>
    </location>
</feature>
<keyword evidence="3" id="KW-1185">Reference proteome</keyword>
<sequence length="495" mass="54142">MAKGKAHTSEASSEGSHSSFSSMKRLSSLSSLHQLLPFSRSRRTTIDTNDSNPPIQPSPAESHEEKRILEEVSHNSRPAPPHAYGGFLRKSNYASVPDSASAGLPRRKTFSNLPLPVKSRKQAAHTASVQPIPSLTASRFSAPSEPSRRHLSHKSVNNTSGRHGSKLPRSDTEPLLVGKGKGAVSLAQMLKENVPVFSKSRAGPPGFDDLFASSVVSNDSDTTSIISRGRTRSRLPREPSFHGVLPNSSPSLKGKQVDRTAEFFLGQPQSQVPFAQRWNSQPNLFGRSQKTESIRPHPTPPPSVLPSFSHQLTRSLLGESPFTKPLGKLDESEVFQAGEDTTPYSPSLQAVSAAEPLAYWAGRLSTLQDRAKDQETKRYFAKLDEEFQMRHGPDKVYENAISTVLTRKALESLYDCCVTSEARESFVLFQLQYAALLGDPELARPIGRTKPFVLKSRQLDLGKVPSNTPSPSSSSRSVSFVKRLLGRGKRGSINS</sequence>
<evidence type="ECO:0000313" key="3">
    <source>
        <dbReference type="Proteomes" id="UP000503462"/>
    </source>
</evidence>
<dbReference type="Proteomes" id="UP000503462">
    <property type="component" value="Chromosome 1"/>
</dbReference>
<feature type="region of interest" description="Disordered" evidence="1">
    <location>
        <begin position="229"/>
        <end position="253"/>
    </location>
</feature>
<protein>
    <submittedName>
        <fullName evidence="2">Uncharacterized protein</fullName>
    </submittedName>
</protein>
<feature type="compositionally biased region" description="Basic and acidic residues" evidence="1">
    <location>
        <begin position="61"/>
        <end position="74"/>
    </location>
</feature>
<reference evidence="2 3" key="1">
    <citation type="journal article" date="2016" name="Sci. Rep.">
        <title>Peltaster fructicola genome reveals evolution from an invasive phytopathogen to an ectophytic parasite.</title>
        <authorList>
            <person name="Xu C."/>
            <person name="Chen H."/>
            <person name="Gleason M.L."/>
            <person name="Xu J.R."/>
            <person name="Liu H."/>
            <person name="Zhang R."/>
            <person name="Sun G."/>
        </authorList>
    </citation>
    <scope>NUCLEOTIDE SEQUENCE [LARGE SCALE GENOMIC DNA]</scope>
    <source>
        <strain evidence="2 3">LNHT1506</strain>
    </source>
</reference>
<accession>A0A6H0XJW3</accession>
<evidence type="ECO:0000256" key="1">
    <source>
        <dbReference type="SAM" id="MobiDB-lite"/>
    </source>
</evidence>
<dbReference type="EMBL" id="CP051139">
    <property type="protein sequence ID" value="QIW95022.1"/>
    <property type="molecule type" value="Genomic_DNA"/>
</dbReference>
<dbReference type="AlphaFoldDB" id="A0A6H0XJW3"/>
<gene>
    <name evidence="2" type="ORF">AMS68_000540</name>
</gene>
<feature type="region of interest" description="Disordered" evidence="1">
    <location>
        <begin position="1"/>
        <end position="176"/>
    </location>
</feature>